<keyword evidence="1" id="KW-1185">Reference proteome</keyword>
<dbReference type="OrthoDB" id="10266508at2759"/>
<accession>A0A9W3D056</accession>
<reference evidence="2 3" key="2">
    <citation type="submission" date="2025-04" db="UniProtKB">
        <authorList>
            <consortium name="RefSeq"/>
        </authorList>
    </citation>
    <scope>IDENTIFICATION</scope>
    <source>
        <tissue evidence="2 3">Leaf</tissue>
    </source>
</reference>
<evidence type="ECO:0000313" key="1">
    <source>
        <dbReference type="Proteomes" id="UP000504610"/>
    </source>
</evidence>
<dbReference type="KEGG" id="rsz:130510645"/>
<evidence type="ECO:0000313" key="3">
    <source>
        <dbReference type="RefSeq" id="XP_056863135.1"/>
    </source>
</evidence>
<dbReference type="GeneID" id="108860145"/>
<dbReference type="RefSeq" id="XP_056863135.1">
    <property type="nucleotide sequence ID" value="XM_057007155.1"/>
</dbReference>
<name>A0A9W3D056_RAPSA</name>
<protein>
    <submittedName>
        <fullName evidence="2">Uncharacterized protein LOC108860145 isoform X1</fullName>
    </submittedName>
    <submittedName>
        <fullName evidence="3">Uncharacterized protein LOC130510645 isoform X1</fullName>
    </submittedName>
</protein>
<gene>
    <name evidence="2" type="primary">LOC108860145</name>
    <name evidence="3" type="synonym">LOC130510645</name>
</gene>
<organism evidence="1 2">
    <name type="scientific">Raphanus sativus</name>
    <name type="common">Radish</name>
    <name type="synonym">Raphanus raphanistrum var. sativus</name>
    <dbReference type="NCBI Taxonomy" id="3726"/>
    <lineage>
        <taxon>Eukaryota</taxon>
        <taxon>Viridiplantae</taxon>
        <taxon>Streptophyta</taxon>
        <taxon>Embryophyta</taxon>
        <taxon>Tracheophyta</taxon>
        <taxon>Spermatophyta</taxon>
        <taxon>Magnoliopsida</taxon>
        <taxon>eudicotyledons</taxon>
        <taxon>Gunneridae</taxon>
        <taxon>Pentapetalae</taxon>
        <taxon>rosids</taxon>
        <taxon>malvids</taxon>
        <taxon>Brassicales</taxon>
        <taxon>Brassicaceae</taxon>
        <taxon>Brassiceae</taxon>
        <taxon>Raphanus</taxon>
    </lineage>
</organism>
<reference evidence="1" key="1">
    <citation type="journal article" date="2019" name="Database">
        <title>The radish genome database (RadishGD): an integrated information resource for radish genomics.</title>
        <authorList>
            <person name="Yu H.J."/>
            <person name="Baek S."/>
            <person name="Lee Y.J."/>
            <person name="Cho A."/>
            <person name="Mun J.H."/>
        </authorList>
    </citation>
    <scope>NUCLEOTIDE SEQUENCE [LARGE SCALE GENOMIC DNA]</scope>
    <source>
        <strain evidence="1">cv. WK10039</strain>
    </source>
</reference>
<dbReference type="AlphaFoldDB" id="A0A9W3D056"/>
<sequence>MFHHSSLARLLKKGIEQLFVLWQERLAVYVSSNVPAVIIGDPSRFRQIITNLELRKLLMRWLLSSYEARGRQFTAVSRTSGVSGTGTWWGQCGNVSETFQSRWGRQIFVETA</sequence>
<dbReference type="RefSeq" id="XP_056857157.1">
    <property type="nucleotide sequence ID" value="XM_057001177.1"/>
</dbReference>
<proteinExistence type="predicted"/>
<evidence type="ECO:0000313" key="2">
    <source>
        <dbReference type="RefSeq" id="XP_056857157.1"/>
    </source>
</evidence>
<dbReference type="Proteomes" id="UP000504610">
    <property type="component" value="Chromosome 4"/>
</dbReference>